<evidence type="ECO:0000313" key="3">
    <source>
        <dbReference type="Proteomes" id="UP000424462"/>
    </source>
</evidence>
<dbReference type="InterPro" id="IPR036411">
    <property type="entry name" value="TorD-like_sf"/>
</dbReference>
<accession>A0A6B8W0M8</accession>
<dbReference type="GO" id="GO:0016491">
    <property type="term" value="F:oxidoreductase activity"/>
    <property type="evidence" value="ECO:0007669"/>
    <property type="project" value="UniProtKB-KW"/>
</dbReference>
<dbReference type="EC" id="1.7.99.4" evidence="2"/>
<dbReference type="AlphaFoldDB" id="A0A6B8W0M8"/>
<dbReference type="InterPro" id="IPR003765">
    <property type="entry name" value="NO3_reductase_chaperone_NarJ"/>
</dbReference>
<sequence>MKRTFTGRLPEKFARPVRMNEQQRRALFMIASLLLDYPDQRYGEILAAVDKQVEGLPAPVALELNEFLEAARGMGFRGMETHFVETFDQRRRCSLYLSYYAVGDTRQRGAAILAFRQQLQGLGFEFAREELADHLGVILEAAATGDPTAHAGATEILSAHRDGIEVLRAALQQVDSPFAHLVVALTMGLPEIDQKTADNYMQLIRSGPPAEMVGIGTPLPFPTHQTDHN</sequence>
<name>A0A6B8W0M8_9CORY</name>
<proteinExistence type="predicted"/>
<dbReference type="EMBL" id="CP046455">
    <property type="protein sequence ID" value="QGU07074.1"/>
    <property type="molecule type" value="Genomic_DNA"/>
</dbReference>
<dbReference type="GO" id="GO:0016530">
    <property type="term" value="F:metallochaperone activity"/>
    <property type="evidence" value="ECO:0007669"/>
    <property type="project" value="TreeGrafter"/>
</dbReference>
<gene>
    <name evidence="2" type="primary">narX2</name>
    <name evidence="2" type="ORF">COCCU_05650</name>
</gene>
<dbReference type="PANTHER" id="PTHR43680">
    <property type="entry name" value="NITRATE REDUCTASE MOLYBDENUM COFACTOR ASSEMBLY CHAPERONE"/>
    <property type="match status" value="1"/>
</dbReference>
<dbReference type="Proteomes" id="UP000424462">
    <property type="component" value="Chromosome"/>
</dbReference>
<dbReference type="NCBIfam" id="TIGR00684">
    <property type="entry name" value="narJ"/>
    <property type="match status" value="1"/>
</dbReference>
<keyword evidence="3" id="KW-1185">Reference proteome</keyword>
<dbReference type="GO" id="GO:0042128">
    <property type="term" value="P:nitrate assimilation"/>
    <property type="evidence" value="ECO:0007669"/>
    <property type="project" value="UniProtKB-KW"/>
</dbReference>
<reference evidence="2 3" key="1">
    <citation type="submission" date="2019-11" db="EMBL/GenBank/DDBJ databases">
        <title>Complete genome sequence of Corynebacterium kalinowskii 1959, a novel Corynebacterium species isolated from soil of a small paddock in Vilsendorf, Germany.</title>
        <authorList>
            <person name="Schaffert L."/>
            <person name="Ruwe M."/>
            <person name="Milse J."/>
            <person name="Hanuschka K."/>
            <person name="Ortseifen V."/>
            <person name="Droste J."/>
            <person name="Brandt D."/>
            <person name="Schlueter L."/>
            <person name="Kutter Y."/>
            <person name="Vinke S."/>
            <person name="Viehoefer P."/>
            <person name="Jacob L."/>
            <person name="Luebke N.-C."/>
            <person name="Schulte-Berndt E."/>
            <person name="Hain C."/>
            <person name="Linder M."/>
            <person name="Schmidt P."/>
            <person name="Wollenschlaeger L."/>
            <person name="Luttermann T."/>
            <person name="Thieme E."/>
            <person name="Hassa J."/>
            <person name="Haak M."/>
            <person name="Wittchen M."/>
            <person name="Mentz A."/>
            <person name="Persicke M."/>
            <person name="Busche T."/>
            <person name="Ruckert C."/>
        </authorList>
    </citation>
    <scope>NUCLEOTIDE SEQUENCE [LARGE SCALE GENOMIC DNA]</scope>
    <source>
        <strain evidence="2 3">2039</strain>
    </source>
</reference>
<dbReference type="Gene3D" id="1.10.3480.10">
    <property type="entry name" value="TorD-like"/>
    <property type="match status" value="1"/>
</dbReference>
<evidence type="ECO:0000256" key="1">
    <source>
        <dbReference type="ARBA" id="ARBA00023063"/>
    </source>
</evidence>
<dbReference type="PANTHER" id="PTHR43680:SF2">
    <property type="entry name" value="NITRATE REDUCTASE MOLYBDENUM COFACTOR ASSEMBLY CHAPERONE NARJ"/>
    <property type="match status" value="1"/>
</dbReference>
<dbReference type="RefSeq" id="WP_156230609.1">
    <property type="nucleotide sequence ID" value="NZ_CP046455.1"/>
</dbReference>
<keyword evidence="2" id="KW-0560">Oxidoreductase</keyword>
<evidence type="ECO:0000313" key="2">
    <source>
        <dbReference type="EMBL" id="QGU07074.1"/>
    </source>
</evidence>
<dbReference type="GO" id="GO:0051131">
    <property type="term" value="P:chaperone-mediated protein complex assembly"/>
    <property type="evidence" value="ECO:0007669"/>
    <property type="project" value="InterPro"/>
</dbReference>
<dbReference type="GO" id="GO:0051082">
    <property type="term" value="F:unfolded protein binding"/>
    <property type="evidence" value="ECO:0007669"/>
    <property type="project" value="InterPro"/>
</dbReference>
<dbReference type="SUPFAM" id="SSF89155">
    <property type="entry name" value="TorD-like"/>
    <property type="match status" value="1"/>
</dbReference>
<keyword evidence="1" id="KW-0534">Nitrate assimilation</keyword>
<dbReference type="InterPro" id="IPR020945">
    <property type="entry name" value="DMSO/NO3_reduct_chaperone"/>
</dbReference>
<dbReference type="Pfam" id="PF02613">
    <property type="entry name" value="Nitrate_red_del"/>
    <property type="match status" value="1"/>
</dbReference>
<dbReference type="KEGG" id="cok:COCCU_05650"/>
<organism evidence="2 3">
    <name type="scientific">Corynebacterium occultum</name>
    <dbReference type="NCBI Taxonomy" id="2675219"/>
    <lineage>
        <taxon>Bacteria</taxon>
        <taxon>Bacillati</taxon>
        <taxon>Actinomycetota</taxon>
        <taxon>Actinomycetes</taxon>
        <taxon>Mycobacteriales</taxon>
        <taxon>Corynebacteriaceae</taxon>
        <taxon>Corynebacterium</taxon>
    </lineage>
</organism>
<protein>
    <submittedName>
        <fullName evidence="2">Nitrate reductase-like protein NarX</fullName>
        <ecNumber evidence="2">1.7.99.4</ecNumber>
    </submittedName>
</protein>